<proteinExistence type="predicted"/>
<keyword evidence="6 7" id="KW-0472">Membrane</keyword>
<evidence type="ECO:0000256" key="7">
    <source>
        <dbReference type="SAM" id="Phobius"/>
    </source>
</evidence>
<dbReference type="RefSeq" id="WP_376846674.1">
    <property type="nucleotide sequence ID" value="NZ_JBHSFW010000010.1"/>
</dbReference>
<dbReference type="PANTHER" id="PTHR42865:SF7">
    <property type="entry name" value="PROTON_GLUTAMATE-ASPARTATE SYMPORTER"/>
    <property type="match status" value="1"/>
</dbReference>
<feature type="transmembrane region" description="Helical" evidence="7">
    <location>
        <begin position="12"/>
        <end position="32"/>
    </location>
</feature>
<accession>A0ABV9GQX8</accession>
<evidence type="ECO:0000256" key="5">
    <source>
        <dbReference type="ARBA" id="ARBA00022989"/>
    </source>
</evidence>
<dbReference type="Gene3D" id="1.10.3860.10">
    <property type="entry name" value="Sodium:dicarboxylate symporter"/>
    <property type="match status" value="1"/>
</dbReference>
<comment type="subcellular location">
    <subcellularLocation>
        <location evidence="1">Cell membrane</location>
        <topology evidence="1">Multi-pass membrane protein</topology>
    </subcellularLocation>
</comment>
<dbReference type="InterPro" id="IPR001991">
    <property type="entry name" value="Na-dicarboxylate_symporter"/>
</dbReference>
<keyword evidence="4 7" id="KW-0812">Transmembrane</keyword>
<keyword evidence="5 7" id="KW-1133">Transmembrane helix</keyword>
<dbReference type="PANTHER" id="PTHR42865">
    <property type="entry name" value="PROTON/GLUTAMATE-ASPARTATE SYMPORTER"/>
    <property type="match status" value="1"/>
</dbReference>
<dbReference type="InterPro" id="IPR036458">
    <property type="entry name" value="Na:dicarbo_symporter_sf"/>
</dbReference>
<protein>
    <submittedName>
        <fullName evidence="8">Dicarboxylate/amino acid:cation symporter</fullName>
    </submittedName>
</protein>
<keyword evidence="2" id="KW-0813">Transport</keyword>
<dbReference type="EMBL" id="JBHSFW010000010">
    <property type="protein sequence ID" value="MFC4619579.1"/>
    <property type="molecule type" value="Genomic_DNA"/>
</dbReference>
<dbReference type="SUPFAM" id="SSF118215">
    <property type="entry name" value="Proton glutamate symport protein"/>
    <property type="match status" value="1"/>
</dbReference>
<feature type="transmembrane region" description="Helical" evidence="7">
    <location>
        <begin position="145"/>
        <end position="162"/>
    </location>
</feature>
<gene>
    <name evidence="8" type="ORF">ACFO4N_12730</name>
</gene>
<evidence type="ECO:0000256" key="2">
    <source>
        <dbReference type="ARBA" id="ARBA00022448"/>
    </source>
</evidence>
<evidence type="ECO:0000313" key="8">
    <source>
        <dbReference type="EMBL" id="MFC4619579.1"/>
    </source>
</evidence>
<reference evidence="9" key="1">
    <citation type="journal article" date="2019" name="Int. J. Syst. Evol. Microbiol.">
        <title>The Global Catalogue of Microorganisms (GCM) 10K type strain sequencing project: providing services to taxonomists for standard genome sequencing and annotation.</title>
        <authorList>
            <consortium name="The Broad Institute Genomics Platform"/>
            <consortium name="The Broad Institute Genome Sequencing Center for Infectious Disease"/>
            <person name="Wu L."/>
            <person name="Ma J."/>
        </authorList>
    </citation>
    <scope>NUCLEOTIDE SEQUENCE [LARGE SCALE GENOMIC DNA]</scope>
    <source>
        <strain evidence="9">CGMCC 1.16306</strain>
    </source>
</reference>
<dbReference type="Proteomes" id="UP001596022">
    <property type="component" value="Unassembled WGS sequence"/>
</dbReference>
<evidence type="ECO:0000256" key="3">
    <source>
        <dbReference type="ARBA" id="ARBA00022475"/>
    </source>
</evidence>
<dbReference type="Pfam" id="PF00375">
    <property type="entry name" value="SDF"/>
    <property type="match status" value="1"/>
</dbReference>
<feature type="transmembrane region" description="Helical" evidence="7">
    <location>
        <begin position="77"/>
        <end position="102"/>
    </location>
</feature>
<evidence type="ECO:0000256" key="6">
    <source>
        <dbReference type="ARBA" id="ARBA00023136"/>
    </source>
</evidence>
<organism evidence="8 9">
    <name type="scientific">Camelliibacillus cellulosilyticus</name>
    <dbReference type="NCBI Taxonomy" id="2174486"/>
    <lineage>
        <taxon>Bacteria</taxon>
        <taxon>Bacillati</taxon>
        <taxon>Bacillota</taxon>
        <taxon>Bacilli</taxon>
        <taxon>Bacillales</taxon>
        <taxon>Sporolactobacillaceae</taxon>
        <taxon>Camelliibacillus</taxon>
    </lineage>
</organism>
<comment type="caution">
    <text evidence="8">The sequence shown here is derived from an EMBL/GenBank/DDBJ whole genome shotgun (WGS) entry which is preliminary data.</text>
</comment>
<feature type="transmembrane region" description="Helical" evidence="7">
    <location>
        <begin position="192"/>
        <end position="211"/>
    </location>
</feature>
<dbReference type="PRINTS" id="PR00173">
    <property type="entry name" value="EDTRNSPORT"/>
</dbReference>
<evidence type="ECO:0000256" key="1">
    <source>
        <dbReference type="ARBA" id="ARBA00004651"/>
    </source>
</evidence>
<sequence length="415" mass="44669">MGMIWRRYLDISLVWKIIVALILGVIAGFLFGPNIAVIKPLGDLLIRLLMFLILPLILFTLIIGFNQSRPQDIGRMGIKVIVYYMVTSIVAICVGILIGTIFQPGAGFTLPAHTKVNVTKPPSFIEFLIDIVPDNIVTAFGHLDLLSIIFTAVVFGLAIASLRQSDKYRSIGQMLFEVTDGLNEATMKIMRWVLEYVPVGVFAIIANTIGHEGGATLTSLGKLIGVIYIGLIIQLIFYSFLLAIYRRSPLAFFNQVREVMLTAFVTQSSLGTLPFSLEAAKRMGIKKSLYGFSLPLGATINMDGAAIRFGASAVFAANVAQQSLTFTMIVMIVLTGTLASVGTAGVPGAGLITISAILIQAGLPVEAAALMSAIDAIVGMGCTCVNVTGDLVCTNLVHQSETFRRKIRSANEESE</sequence>
<feature type="transmembrane region" description="Helical" evidence="7">
    <location>
        <begin position="223"/>
        <end position="245"/>
    </location>
</feature>
<name>A0ABV9GQX8_9BACL</name>
<evidence type="ECO:0000313" key="9">
    <source>
        <dbReference type="Proteomes" id="UP001596022"/>
    </source>
</evidence>
<evidence type="ECO:0000256" key="4">
    <source>
        <dbReference type="ARBA" id="ARBA00022692"/>
    </source>
</evidence>
<keyword evidence="3" id="KW-1003">Cell membrane</keyword>
<keyword evidence="9" id="KW-1185">Reference proteome</keyword>
<feature type="transmembrane region" description="Helical" evidence="7">
    <location>
        <begin position="44"/>
        <end position="65"/>
    </location>
</feature>